<dbReference type="InterPro" id="IPR000682">
    <property type="entry name" value="PCMT"/>
</dbReference>
<dbReference type="Gene3D" id="3.40.50.150">
    <property type="entry name" value="Vaccinia Virus protein VP39"/>
    <property type="match status" value="1"/>
</dbReference>
<comment type="catalytic activity">
    <reaction evidence="7">
        <text>[protein]-L-isoaspartate + S-adenosyl-L-methionine = [protein]-L-isoaspartate alpha-methyl ester + S-adenosyl-L-homocysteine</text>
        <dbReference type="Rhea" id="RHEA:12705"/>
        <dbReference type="Rhea" id="RHEA-COMP:12143"/>
        <dbReference type="Rhea" id="RHEA-COMP:12144"/>
        <dbReference type="ChEBI" id="CHEBI:57856"/>
        <dbReference type="ChEBI" id="CHEBI:59789"/>
        <dbReference type="ChEBI" id="CHEBI:90596"/>
        <dbReference type="ChEBI" id="CHEBI:90598"/>
        <dbReference type="EC" id="2.1.1.77"/>
    </reaction>
</comment>
<dbReference type="GO" id="GO:0032259">
    <property type="term" value="P:methylation"/>
    <property type="evidence" value="ECO:0007669"/>
    <property type="project" value="UniProtKB-KW"/>
</dbReference>
<accession>D0KY78</accession>
<dbReference type="HAMAP" id="MF_00090">
    <property type="entry name" value="PIMT"/>
    <property type="match status" value="1"/>
</dbReference>
<dbReference type="CDD" id="cd02440">
    <property type="entry name" value="AdoMet_MTases"/>
    <property type="match status" value="1"/>
</dbReference>
<dbReference type="GO" id="GO:0004719">
    <property type="term" value="F:protein-L-isoaspartate (D-aspartate) O-methyltransferase activity"/>
    <property type="evidence" value="ECO:0007669"/>
    <property type="project" value="UniProtKB-UniRule"/>
</dbReference>
<sequence>MTSSDFPRLKKILSSSDKPELRVPEKTLKKTARRVEDELPSFSKQGPDYTWARGAMVERLRQQGVSNAKVLAAMNTLAREAFVDEALRMRVYDDCSLPIGQGQTLSQPYIVGRMSELLLGASIPVKRVLEIGTGSGYQAAVLAQCGCAVFTIERIGTFLEVAKARHRRLGLLNIRYLHRDGFKGWPSQAPFDGIIVTAAPSNIPDELKAQLVDGGRLIVPVGSQGEAQRLTVITRTENDFRSQFFDAVSFVPMLPGEQS</sequence>
<keyword evidence="3 7" id="KW-0963">Cytoplasm</keyword>
<dbReference type="eggNOG" id="COG2518">
    <property type="taxonomic scope" value="Bacteria"/>
</dbReference>
<dbReference type="STRING" id="555778.Hneap_0547"/>
<dbReference type="GO" id="GO:0005737">
    <property type="term" value="C:cytoplasm"/>
    <property type="evidence" value="ECO:0007669"/>
    <property type="project" value="UniProtKB-SubCell"/>
</dbReference>
<evidence type="ECO:0000256" key="2">
    <source>
        <dbReference type="ARBA" id="ARBA00005369"/>
    </source>
</evidence>
<gene>
    <name evidence="7" type="primary">pcm</name>
    <name evidence="9" type="ordered locus">Hneap_0547</name>
</gene>
<dbReference type="AlphaFoldDB" id="D0KY78"/>
<proteinExistence type="inferred from homology"/>
<keyword evidence="5 7" id="KW-0808">Transferase</keyword>
<dbReference type="KEGG" id="hna:Hneap_0547"/>
<keyword evidence="6 7" id="KW-0949">S-adenosyl-L-methionine</keyword>
<evidence type="ECO:0000256" key="8">
    <source>
        <dbReference type="SAM" id="MobiDB-lite"/>
    </source>
</evidence>
<organism evidence="9 10">
    <name type="scientific">Halothiobacillus neapolitanus (strain ATCC 23641 / DSM 15147 / CIP 104769 / NCIMB 8539 / c2)</name>
    <name type="common">Thiobacillus neapolitanus</name>
    <dbReference type="NCBI Taxonomy" id="555778"/>
    <lineage>
        <taxon>Bacteria</taxon>
        <taxon>Pseudomonadati</taxon>
        <taxon>Pseudomonadota</taxon>
        <taxon>Gammaproteobacteria</taxon>
        <taxon>Chromatiales</taxon>
        <taxon>Halothiobacillaceae</taxon>
        <taxon>Halothiobacillus</taxon>
    </lineage>
</organism>
<comment type="function">
    <text evidence="7">Catalyzes the methyl esterification of L-isoaspartyl residues in peptides and proteins that result from spontaneous decomposition of normal L-aspartyl and L-asparaginyl residues. It plays a role in the repair and/or degradation of damaged proteins.</text>
</comment>
<evidence type="ECO:0000256" key="4">
    <source>
        <dbReference type="ARBA" id="ARBA00022603"/>
    </source>
</evidence>
<name>D0KY78_HALNC</name>
<dbReference type="InterPro" id="IPR029063">
    <property type="entry name" value="SAM-dependent_MTases_sf"/>
</dbReference>
<dbReference type="SUPFAM" id="SSF53335">
    <property type="entry name" value="S-adenosyl-L-methionine-dependent methyltransferases"/>
    <property type="match status" value="1"/>
</dbReference>
<evidence type="ECO:0000256" key="1">
    <source>
        <dbReference type="ARBA" id="ARBA00004496"/>
    </source>
</evidence>
<evidence type="ECO:0000256" key="7">
    <source>
        <dbReference type="HAMAP-Rule" id="MF_00090"/>
    </source>
</evidence>
<dbReference type="Pfam" id="PF01135">
    <property type="entry name" value="PCMT"/>
    <property type="match status" value="1"/>
</dbReference>
<dbReference type="EC" id="2.1.1.77" evidence="7"/>
<dbReference type="FunFam" id="3.40.50.150:FF:000010">
    <property type="entry name" value="Protein-L-isoaspartate O-methyltransferase"/>
    <property type="match status" value="1"/>
</dbReference>
<dbReference type="Proteomes" id="UP000009102">
    <property type="component" value="Chromosome"/>
</dbReference>
<comment type="similarity">
    <text evidence="2 7">Belongs to the methyltransferase superfamily. L-isoaspartyl/D-aspartyl protein methyltransferase family.</text>
</comment>
<dbReference type="NCBIfam" id="NF001453">
    <property type="entry name" value="PRK00312.1"/>
    <property type="match status" value="1"/>
</dbReference>
<feature type="compositionally biased region" description="Basic and acidic residues" evidence="8">
    <location>
        <begin position="17"/>
        <end position="37"/>
    </location>
</feature>
<evidence type="ECO:0000313" key="9">
    <source>
        <dbReference type="EMBL" id="ACX95401.1"/>
    </source>
</evidence>
<comment type="subcellular location">
    <subcellularLocation>
        <location evidence="1 7">Cytoplasm</location>
    </subcellularLocation>
</comment>
<evidence type="ECO:0000313" key="10">
    <source>
        <dbReference type="Proteomes" id="UP000009102"/>
    </source>
</evidence>
<protein>
    <recommendedName>
        <fullName evidence="7">Protein-L-isoaspartate O-methyltransferase</fullName>
        <ecNumber evidence="7">2.1.1.77</ecNumber>
    </recommendedName>
    <alternativeName>
        <fullName evidence="7">L-isoaspartyl protein carboxyl methyltransferase</fullName>
    </alternativeName>
    <alternativeName>
        <fullName evidence="7">Protein L-isoaspartyl methyltransferase</fullName>
    </alternativeName>
    <alternativeName>
        <fullName evidence="7">Protein-beta-aspartate methyltransferase</fullName>
        <shortName evidence="7">PIMT</shortName>
    </alternativeName>
</protein>
<feature type="active site" evidence="7">
    <location>
        <position position="106"/>
    </location>
</feature>
<evidence type="ECO:0000256" key="3">
    <source>
        <dbReference type="ARBA" id="ARBA00022490"/>
    </source>
</evidence>
<dbReference type="NCBIfam" id="TIGR00080">
    <property type="entry name" value="pimt"/>
    <property type="match status" value="1"/>
</dbReference>
<feature type="region of interest" description="Disordered" evidence="8">
    <location>
        <begin position="1"/>
        <end position="39"/>
    </location>
</feature>
<evidence type="ECO:0000256" key="6">
    <source>
        <dbReference type="ARBA" id="ARBA00022691"/>
    </source>
</evidence>
<keyword evidence="4 7" id="KW-0489">Methyltransferase</keyword>
<evidence type="ECO:0000256" key="5">
    <source>
        <dbReference type="ARBA" id="ARBA00022679"/>
    </source>
</evidence>
<dbReference type="GO" id="GO:0030091">
    <property type="term" value="P:protein repair"/>
    <property type="evidence" value="ECO:0007669"/>
    <property type="project" value="UniProtKB-UniRule"/>
</dbReference>
<dbReference type="PANTHER" id="PTHR11579:SF0">
    <property type="entry name" value="PROTEIN-L-ISOASPARTATE(D-ASPARTATE) O-METHYLTRANSFERASE"/>
    <property type="match status" value="1"/>
</dbReference>
<dbReference type="PANTHER" id="PTHR11579">
    <property type="entry name" value="PROTEIN-L-ISOASPARTATE O-METHYLTRANSFERASE"/>
    <property type="match status" value="1"/>
</dbReference>
<dbReference type="HOGENOM" id="CLU_055432_2_0_6"/>
<dbReference type="EMBL" id="CP001801">
    <property type="protein sequence ID" value="ACX95401.1"/>
    <property type="molecule type" value="Genomic_DNA"/>
</dbReference>
<keyword evidence="10" id="KW-1185">Reference proteome</keyword>
<reference evidence="9 10" key="1">
    <citation type="submission" date="2009-10" db="EMBL/GenBank/DDBJ databases">
        <title>Complete sequence of Halothiobacillus neapolitanus c2.</title>
        <authorList>
            <consortium name="US DOE Joint Genome Institute"/>
            <person name="Lucas S."/>
            <person name="Copeland A."/>
            <person name="Lapidus A."/>
            <person name="Glavina del Rio T."/>
            <person name="Tice H."/>
            <person name="Bruce D."/>
            <person name="Goodwin L."/>
            <person name="Pitluck S."/>
            <person name="Davenport K."/>
            <person name="Brettin T."/>
            <person name="Detter J.C."/>
            <person name="Han C."/>
            <person name="Tapia R."/>
            <person name="Larimer F."/>
            <person name="Land M."/>
            <person name="Hauser L."/>
            <person name="Kyrpides N."/>
            <person name="Mikhailova N."/>
            <person name="Kerfeld C."/>
            <person name="Cannon G."/>
            <person name="Heinhort S."/>
        </authorList>
    </citation>
    <scope>NUCLEOTIDE SEQUENCE [LARGE SCALE GENOMIC DNA]</scope>
    <source>
        <strain evidence="10">ATCC 23641 / c2</strain>
    </source>
</reference>